<evidence type="ECO:0000313" key="2">
    <source>
        <dbReference type="EMBL" id="MFC0686258.1"/>
    </source>
</evidence>
<dbReference type="EMBL" id="JBHLTM010000061">
    <property type="protein sequence ID" value="MFC0686258.1"/>
    <property type="molecule type" value="Genomic_DNA"/>
</dbReference>
<evidence type="ECO:0000256" key="1">
    <source>
        <dbReference type="SAM" id="Phobius"/>
    </source>
</evidence>
<feature type="transmembrane region" description="Helical" evidence="1">
    <location>
        <begin position="6"/>
        <end position="27"/>
    </location>
</feature>
<sequence length="43" mass="4737">MQADLLTLEALITGTAMVLLMFGRMAVTTRRAAMVRARSRKIA</sequence>
<keyword evidence="1" id="KW-0812">Transmembrane</keyword>
<organism evidence="2 3">
    <name type="scientific">Novosphingobium clariflavum</name>
    <dbReference type="NCBI Taxonomy" id="2029884"/>
    <lineage>
        <taxon>Bacteria</taxon>
        <taxon>Pseudomonadati</taxon>
        <taxon>Pseudomonadota</taxon>
        <taxon>Alphaproteobacteria</taxon>
        <taxon>Sphingomonadales</taxon>
        <taxon>Sphingomonadaceae</taxon>
        <taxon>Novosphingobium</taxon>
    </lineage>
</organism>
<reference evidence="2 3" key="1">
    <citation type="submission" date="2024-09" db="EMBL/GenBank/DDBJ databases">
        <authorList>
            <person name="Sun Q."/>
            <person name="Mori K."/>
        </authorList>
    </citation>
    <scope>NUCLEOTIDE SEQUENCE [LARGE SCALE GENOMIC DNA]</scope>
    <source>
        <strain evidence="2 3">CICC 11035S</strain>
    </source>
</reference>
<keyword evidence="1" id="KW-0472">Membrane</keyword>
<keyword evidence="3" id="KW-1185">Reference proteome</keyword>
<gene>
    <name evidence="2" type="ORF">ACFFF8_16840</name>
</gene>
<keyword evidence="1" id="KW-1133">Transmembrane helix</keyword>
<evidence type="ECO:0000313" key="3">
    <source>
        <dbReference type="Proteomes" id="UP001589858"/>
    </source>
</evidence>
<proteinExistence type="predicted"/>
<accession>A0ABV6SDW7</accession>
<dbReference type="RefSeq" id="WP_255535844.1">
    <property type="nucleotide sequence ID" value="NZ_JAPCWC010000002.1"/>
</dbReference>
<dbReference type="Proteomes" id="UP001589858">
    <property type="component" value="Unassembled WGS sequence"/>
</dbReference>
<protein>
    <submittedName>
        <fullName evidence="2">Uncharacterized protein</fullName>
    </submittedName>
</protein>
<name>A0ABV6SDW7_9SPHN</name>
<comment type="caution">
    <text evidence="2">The sequence shown here is derived from an EMBL/GenBank/DDBJ whole genome shotgun (WGS) entry which is preliminary data.</text>
</comment>